<reference evidence="3 4" key="1">
    <citation type="submission" date="2023-08" db="EMBL/GenBank/DDBJ databases">
        <title>A Necator americanus chromosomal reference genome.</title>
        <authorList>
            <person name="Ilik V."/>
            <person name="Petrzelkova K.J."/>
            <person name="Pardy F."/>
            <person name="Fuh T."/>
            <person name="Niatou-Singa F.S."/>
            <person name="Gouil Q."/>
            <person name="Baker L."/>
            <person name="Ritchie M.E."/>
            <person name="Jex A.R."/>
            <person name="Gazzola D."/>
            <person name="Li H."/>
            <person name="Toshio Fujiwara R."/>
            <person name="Zhan B."/>
            <person name="Aroian R.V."/>
            <person name="Pafco B."/>
            <person name="Schwarz E.M."/>
        </authorList>
    </citation>
    <scope>NUCLEOTIDE SEQUENCE [LARGE SCALE GENOMIC DNA]</scope>
    <source>
        <strain evidence="3 4">Aroian</strain>
        <tissue evidence="3">Whole animal</tissue>
    </source>
</reference>
<sequence>MRPVHKRVTIFRQHRCYEAGILNTREHSSSLNMESVRLYREIYVPTYENESFCLWTAMGQMIPQDYVLAMMPIILWMSLVVYGTVNSRSVLSSLSLRRSFKELTMERHSQLDVLDVFRVVAIIWVMINHTGSEGRVDILDRLPSAEKFKTSVHNNPIFGALLGNSALGVEIFLVLSGLLGARSWLRKADQPFFKHYREFIIRRVLRLAPSIIFFVYIASGPLTKHFLPRFHSSMISACGVTGIASHLTFLGNWQATPTCMGYLWYLGLDMQLHIAAPFLLHLLYKRPFVGKIAFAAMIVASMFIRGAYCTAYGVCHKSDVDIPFISYPGQDPKTLTSIYAGLWEMYARPYTKCGPFLLGLLLGTATTKMRPSLDRRMSRLIATLFFVLSVCVIYAILPQYWYGDHLTRYNLYYTATFRTVFSIGVCGMILAIVSRFESKSYPGYWAALARLTYNTYLLHMPIIYLFNYLPYLQKAEGATELLVVVPFVALLSFSAASVFYFFVEAPIGHTTFFWIERIDQKIGSILFISKNWLQSACLLR</sequence>
<dbReference type="InterPro" id="IPR002656">
    <property type="entry name" value="Acyl_transf_3_dom"/>
</dbReference>
<feature type="transmembrane region" description="Helical" evidence="1">
    <location>
        <begin position="377"/>
        <end position="397"/>
    </location>
</feature>
<accession>A0ABR1C6R2</accession>
<feature type="transmembrane region" description="Helical" evidence="1">
    <location>
        <begin position="445"/>
        <end position="469"/>
    </location>
</feature>
<evidence type="ECO:0000256" key="1">
    <source>
        <dbReference type="SAM" id="Phobius"/>
    </source>
</evidence>
<gene>
    <name evidence="3" type="primary">Necator_chrII.g5087</name>
    <name evidence="3" type="ORF">RB195_017295</name>
</gene>
<feature type="transmembrane region" description="Helical" evidence="1">
    <location>
        <begin position="262"/>
        <end position="282"/>
    </location>
</feature>
<feature type="transmembrane region" description="Helical" evidence="1">
    <location>
        <begin position="409"/>
        <end position="433"/>
    </location>
</feature>
<keyword evidence="1" id="KW-1133">Transmembrane helix</keyword>
<evidence type="ECO:0000313" key="4">
    <source>
        <dbReference type="Proteomes" id="UP001303046"/>
    </source>
</evidence>
<keyword evidence="1" id="KW-0472">Membrane</keyword>
<feature type="transmembrane region" description="Helical" evidence="1">
    <location>
        <begin position="481"/>
        <end position="503"/>
    </location>
</feature>
<dbReference type="Pfam" id="PF01757">
    <property type="entry name" value="Acyl_transf_3"/>
    <property type="match status" value="1"/>
</dbReference>
<name>A0ABR1C6R2_NECAM</name>
<feature type="transmembrane region" description="Helical" evidence="1">
    <location>
        <begin position="157"/>
        <end position="179"/>
    </location>
</feature>
<dbReference type="InterPro" id="IPR052728">
    <property type="entry name" value="O2_lipid_transport_reg"/>
</dbReference>
<feature type="transmembrane region" description="Helical" evidence="1">
    <location>
        <begin position="200"/>
        <end position="218"/>
    </location>
</feature>
<dbReference type="PANTHER" id="PTHR11161:SF12">
    <property type="entry name" value="ACYLTRANSFERASE 3 DOMAIN-CONTAINING PROTEIN-RELATED"/>
    <property type="match status" value="1"/>
</dbReference>
<dbReference type="Proteomes" id="UP001303046">
    <property type="component" value="Unassembled WGS sequence"/>
</dbReference>
<keyword evidence="4" id="KW-1185">Reference proteome</keyword>
<dbReference type="EMBL" id="JAVFWL010000002">
    <property type="protein sequence ID" value="KAK6733460.1"/>
    <property type="molecule type" value="Genomic_DNA"/>
</dbReference>
<feature type="transmembrane region" description="Helical" evidence="1">
    <location>
        <begin position="288"/>
        <end position="308"/>
    </location>
</feature>
<evidence type="ECO:0000259" key="2">
    <source>
        <dbReference type="Pfam" id="PF01757"/>
    </source>
</evidence>
<organism evidence="3 4">
    <name type="scientific">Necator americanus</name>
    <name type="common">Human hookworm</name>
    <dbReference type="NCBI Taxonomy" id="51031"/>
    <lineage>
        <taxon>Eukaryota</taxon>
        <taxon>Metazoa</taxon>
        <taxon>Ecdysozoa</taxon>
        <taxon>Nematoda</taxon>
        <taxon>Chromadorea</taxon>
        <taxon>Rhabditida</taxon>
        <taxon>Rhabditina</taxon>
        <taxon>Rhabditomorpha</taxon>
        <taxon>Strongyloidea</taxon>
        <taxon>Ancylostomatidae</taxon>
        <taxon>Bunostominae</taxon>
        <taxon>Necator</taxon>
    </lineage>
</organism>
<dbReference type="PANTHER" id="PTHR11161">
    <property type="entry name" value="O-ACYLTRANSFERASE"/>
    <property type="match status" value="1"/>
</dbReference>
<keyword evidence="1" id="KW-0812">Transmembrane</keyword>
<evidence type="ECO:0000313" key="3">
    <source>
        <dbReference type="EMBL" id="KAK6733460.1"/>
    </source>
</evidence>
<proteinExistence type="predicted"/>
<feature type="domain" description="Acyltransferase 3" evidence="2">
    <location>
        <begin position="114"/>
        <end position="497"/>
    </location>
</feature>
<feature type="transmembrane region" description="Helical" evidence="1">
    <location>
        <begin position="66"/>
        <end position="85"/>
    </location>
</feature>
<comment type="caution">
    <text evidence="3">The sequence shown here is derived from an EMBL/GenBank/DDBJ whole genome shotgun (WGS) entry which is preliminary data.</text>
</comment>
<protein>
    <recommendedName>
        <fullName evidence="2">Acyltransferase 3 domain-containing protein</fullName>
    </recommendedName>
</protein>
<feature type="transmembrane region" description="Helical" evidence="1">
    <location>
        <begin position="230"/>
        <end position="250"/>
    </location>
</feature>